<accession>W6U110</accession>
<dbReference type="Proteomes" id="UP000019149">
    <property type="component" value="Unassembled WGS sequence"/>
</dbReference>
<dbReference type="CTD" id="36346068"/>
<dbReference type="KEGG" id="egl:EGR_10353"/>
<dbReference type="GeneID" id="36346068"/>
<dbReference type="EMBL" id="APAU02000211">
    <property type="protein sequence ID" value="EUB54800.1"/>
    <property type="molecule type" value="Genomic_DNA"/>
</dbReference>
<organism evidence="1 2">
    <name type="scientific">Echinococcus granulosus</name>
    <name type="common">Hydatid tapeworm</name>
    <dbReference type="NCBI Taxonomy" id="6210"/>
    <lineage>
        <taxon>Eukaryota</taxon>
        <taxon>Metazoa</taxon>
        <taxon>Spiralia</taxon>
        <taxon>Lophotrochozoa</taxon>
        <taxon>Platyhelminthes</taxon>
        <taxon>Cestoda</taxon>
        <taxon>Eucestoda</taxon>
        <taxon>Cyclophyllidea</taxon>
        <taxon>Taeniidae</taxon>
        <taxon>Echinococcus</taxon>
        <taxon>Echinococcus granulosus group</taxon>
    </lineage>
</organism>
<sequence length="58" mass="6739">MILKKLRDGHFMPKVIPYLQVDIIAQTRCPNYSSELQRAQTQNRTVYDSLCQSPLISE</sequence>
<evidence type="ECO:0000313" key="1">
    <source>
        <dbReference type="EMBL" id="EUB54800.1"/>
    </source>
</evidence>
<protein>
    <submittedName>
        <fullName evidence="1">Uncharacterized protein</fullName>
    </submittedName>
</protein>
<gene>
    <name evidence="1" type="ORF">EGR_10353</name>
</gene>
<dbReference type="RefSeq" id="XP_024345996.1">
    <property type="nucleotide sequence ID" value="XM_024499602.1"/>
</dbReference>
<dbReference type="AlphaFoldDB" id="W6U110"/>
<evidence type="ECO:0000313" key="2">
    <source>
        <dbReference type="Proteomes" id="UP000019149"/>
    </source>
</evidence>
<proteinExistence type="predicted"/>
<keyword evidence="2" id="KW-1185">Reference proteome</keyword>
<name>W6U110_ECHGR</name>
<comment type="caution">
    <text evidence="1">The sequence shown here is derived from an EMBL/GenBank/DDBJ whole genome shotgun (WGS) entry which is preliminary data.</text>
</comment>
<reference evidence="1 2" key="1">
    <citation type="journal article" date="2013" name="Nat. Genet.">
        <title>The genome of the hydatid tapeworm Echinococcus granulosus.</title>
        <authorList>
            <person name="Zheng H."/>
            <person name="Zhang W."/>
            <person name="Zhang L."/>
            <person name="Zhang Z."/>
            <person name="Li J."/>
            <person name="Lu G."/>
            <person name="Zhu Y."/>
            <person name="Wang Y."/>
            <person name="Huang Y."/>
            <person name="Liu J."/>
            <person name="Kang H."/>
            <person name="Chen J."/>
            <person name="Wang L."/>
            <person name="Chen A."/>
            <person name="Yu S."/>
            <person name="Gao Z."/>
            <person name="Jin L."/>
            <person name="Gu W."/>
            <person name="Wang Z."/>
            <person name="Zhao L."/>
            <person name="Shi B."/>
            <person name="Wen H."/>
            <person name="Lin R."/>
            <person name="Jones M.K."/>
            <person name="Brejova B."/>
            <person name="Vinar T."/>
            <person name="Zhao G."/>
            <person name="McManus D.P."/>
            <person name="Chen Z."/>
            <person name="Zhou Y."/>
            <person name="Wang S."/>
        </authorList>
    </citation>
    <scope>NUCLEOTIDE SEQUENCE [LARGE SCALE GENOMIC DNA]</scope>
</reference>